<feature type="domain" description="Integrase catalytic" evidence="5">
    <location>
        <begin position="547"/>
        <end position="724"/>
    </location>
</feature>
<keyword evidence="1" id="KW-0645">Protease</keyword>
<dbReference type="InterPro" id="IPR012337">
    <property type="entry name" value="RNaseH-like_sf"/>
</dbReference>
<evidence type="ECO:0000313" key="7">
    <source>
        <dbReference type="Proteomes" id="UP001151760"/>
    </source>
</evidence>
<dbReference type="PANTHER" id="PTHR42648:SF31">
    <property type="entry name" value="RNA-DIRECTED DNA POLYMERASE"/>
    <property type="match status" value="1"/>
</dbReference>
<name>A0ABQ5AQL9_9ASTR</name>
<dbReference type="PANTHER" id="PTHR42648">
    <property type="entry name" value="TRANSPOSASE, PUTATIVE-RELATED"/>
    <property type="match status" value="1"/>
</dbReference>
<keyword evidence="3" id="KW-0378">Hydrolase</keyword>
<keyword evidence="6" id="KW-0808">Transferase</keyword>
<feature type="region of interest" description="Disordered" evidence="4">
    <location>
        <begin position="296"/>
        <end position="326"/>
    </location>
</feature>
<dbReference type="Pfam" id="PF13976">
    <property type="entry name" value="gag_pre-integrs"/>
    <property type="match status" value="1"/>
</dbReference>
<dbReference type="SUPFAM" id="SSF53098">
    <property type="entry name" value="Ribonuclease H-like"/>
    <property type="match status" value="1"/>
</dbReference>
<sequence>MVEGDNNSSGSGNTSEASKLIYGDELYLHPNDSSITNFISIKPKGTENYNIWNCAMTLALQTKKKIKFIDGTCKKPSEKYLANQWDLCNSVVLSWILGSISQDLYLGQCFSTSPKEVWDELKETYDKLNGYETFNLLHQINSLKQNGTPVSDYYHTLNGLWRQFDAITKLSPCSCAAQKAFKTHTDLIKLMQFLMGLDDIYQPIKSSLLTRDPIPDVKTAFSVISREESHRGSSSSSSGNKAQASVFAAKVHNNNNLSIKNPNIVCTNPNCGLTGHTIEKCYKIVGYPKHIKTKWANNGNNNNQKSFSSNNSSTNTAEVPTSTAPSLSTDQIQQLINMLNSKPQSNIYANMAGTLYSSNSKTFFKVYKTDKGWIIESGANQHMVTSLDKLENVVDISDLNRQIDHPNGTTAFIKKVGNLKLSEKITLYDVLYVPEYTINLLSVHKLARDSKLFIGFDEFKCYIQDLHLKKTLGTGSQHGGLYFLDFNNKPETFIKCNNMICHSNTLWHNRLGHPSDQVLKALKDRIDIRGNGDSAPCDICHEAKQTREPFPISDHKTTNLGDIVHLDVWGPYRITSREGYKYFLTVVDDFSRAVWLYLLKSKDEVTLNVIEFYNYLKNQFNKTIKIFRSDNGTEFTNSNMNSFFKQHGIIHQTSCAYTPQQNGVAKRKHRHLLNVARSLLFQGGIPLYLWSECVLTVTYLINRLPSSVLKESTKSPSNDDVETDSHGDNEISFAPGGINEDVSESDSTSLGNFNDATDIEFVTSPYDDITVEQSSTSEDNHNITNINSDQPNLRKSSRTSKLPTKLLPSSYHEACTNKDWVAAMNTEMEALNKNNTWVITDLPLNRKPIGCKWIYKIKYKSNEEIERYKARLVAKGYNQREGMDYDETFSSVVKMVTVRCLISMVVNQGWPIFQLDVNKAFLYGNLSGDVYMTLPLGYFSMDDQRVCKLVKSLYGLKQAPRQ</sequence>
<keyword evidence="6" id="KW-0548">Nucleotidyltransferase</keyword>
<dbReference type="PROSITE" id="PS50994">
    <property type="entry name" value="INTEGRASE"/>
    <property type="match status" value="1"/>
</dbReference>
<dbReference type="InterPro" id="IPR054722">
    <property type="entry name" value="PolX-like_BBD"/>
</dbReference>
<dbReference type="InterPro" id="IPR025724">
    <property type="entry name" value="GAG-pre-integrase_dom"/>
</dbReference>
<evidence type="ECO:0000313" key="6">
    <source>
        <dbReference type="EMBL" id="GJT03952.1"/>
    </source>
</evidence>
<dbReference type="Pfam" id="PF14244">
    <property type="entry name" value="Retrotran_gag_3"/>
    <property type="match status" value="1"/>
</dbReference>
<keyword evidence="6" id="KW-0695">RNA-directed DNA polymerase</keyword>
<dbReference type="Pfam" id="PF07727">
    <property type="entry name" value="RVT_2"/>
    <property type="match status" value="1"/>
</dbReference>
<proteinExistence type="predicted"/>
<keyword evidence="7" id="KW-1185">Reference proteome</keyword>
<dbReference type="Gene3D" id="3.30.420.10">
    <property type="entry name" value="Ribonuclease H-like superfamily/Ribonuclease H"/>
    <property type="match status" value="1"/>
</dbReference>
<feature type="region of interest" description="Disordered" evidence="4">
    <location>
        <begin position="772"/>
        <end position="800"/>
    </location>
</feature>
<dbReference type="InterPro" id="IPR039537">
    <property type="entry name" value="Retrotran_Ty1/copia-like"/>
</dbReference>
<reference evidence="6" key="1">
    <citation type="journal article" date="2022" name="Int. J. Mol. Sci.">
        <title>Draft Genome of Tanacetum Coccineum: Genomic Comparison of Closely Related Tanacetum-Family Plants.</title>
        <authorList>
            <person name="Yamashiro T."/>
            <person name="Shiraishi A."/>
            <person name="Nakayama K."/>
            <person name="Satake H."/>
        </authorList>
    </citation>
    <scope>NUCLEOTIDE SEQUENCE</scope>
</reference>
<evidence type="ECO:0000256" key="2">
    <source>
        <dbReference type="ARBA" id="ARBA00022723"/>
    </source>
</evidence>
<dbReference type="Proteomes" id="UP001151760">
    <property type="component" value="Unassembled WGS sequence"/>
</dbReference>
<dbReference type="InterPro" id="IPR029472">
    <property type="entry name" value="Copia-like_N"/>
</dbReference>
<evidence type="ECO:0000256" key="1">
    <source>
        <dbReference type="ARBA" id="ARBA00022670"/>
    </source>
</evidence>
<accession>A0ABQ5AQL9</accession>
<evidence type="ECO:0000256" key="3">
    <source>
        <dbReference type="ARBA" id="ARBA00022801"/>
    </source>
</evidence>
<feature type="region of interest" description="Disordered" evidence="4">
    <location>
        <begin position="710"/>
        <end position="754"/>
    </location>
</feature>
<dbReference type="EMBL" id="BQNB010012470">
    <property type="protein sequence ID" value="GJT03952.1"/>
    <property type="molecule type" value="Genomic_DNA"/>
</dbReference>
<evidence type="ECO:0000259" key="5">
    <source>
        <dbReference type="PROSITE" id="PS50994"/>
    </source>
</evidence>
<dbReference type="InterPro" id="IPR013103">
    <property type="entry name" value="RVT_2"/>
</dbReference>
<dbReference type="Pfam" id="PF22936">
    <property type="entry name" value="Pol_BBD"/>
    <property type="match status" value="1"/>
</dbReference>
<dbReference type="Pfam" id="PF00665">
    <property type="entry name" value="rve"/>
    <property type="match status" value="1"/>
</dbReference>
<comment type="caution">
    <text evidence="6">The sequence shown here is derived from an EMBL/GenBank/DDBJ whole genome shotgun (WGS) entry which is preliminary data.</text>
</comment>
<dbReference type="InterPro" id="IPR036397">
    <property type="entry name" value="RNaseH_sf"/>
</dbReference>
<feature type="compositionally biased region" description="Polar residues" evidence="4">
    <location>
        <begin position="745"/>
        <end position="754"/>
    </location>
</feature>
<reference evidence="6" key="2">
    <citation type="submission" date="2022-01" db="EMBL/GenBank/DDBJ databases">
        <authorList>
            <person name="Yamashiro T."/>
            <person name="Shiraishi A."/>
            <person name="Satake H."/>
            <person name="Nakayama K."/>
        </authorList>
    </citation>
    <scope>NUCLEOTIDE SEQUENCE</scope>
</reference>
<feature type="compositionally biased region" description="Polar residues" evidence="4">
    <location>
        <begin position="316"/>
        <end position="326"/>
    </location>
</feature>
<gene>
    <name evidence="6" type="ORF">Tco_0838414</name>
</gene>
<organism evidence="6 7">
    <name type="scientific">Tanacetum coccineum</name>
    <dbReference type="NCBI Taxonomy" id="301880"/>
    <lineage>
        <taxon>Eukaryota</taxon>
        <taxon>Viridiplantae</taxon>
        <taxon>Streptophyta</taxon>
        <taxon>Embryophyta</taxon>
        <taxon>Tracheophyta</taxon>
        <taxon>Spermatophyta</taxon>
        <taxon>Magnoliopsida</taxon>
        <taxon>eudicotyledons</taxon>
        <taxon>Gunneridae</taxon>
        <taxon>Pentapetalae</taxon>
        <taxon>asterids</taxon>
        <taxon>campanulids</taxon>
        <taxon>Asterales</taxon>
        <taxon>Asteraceae</taxon>
        <taxon>Asteroideae</taxon>
        <taxon>Anthemideae</taxon>
        <taxon>Anthemidinae</taxon>
        <taxon>Tanacetum</taxon>
    </lineage>
</organism>
<dbReference type="InterPro" id="IPR001584">
    <property type="entry name" value="Integrase_cat-core"/>
</dbReference>
<evidence type="ECO:0000256" key="4">
    <source>
        <dbReference type="SAM" id="MobiDB-lite"/>
    </source>
</evidence>
<dbReference type="GO" id="GO:0003964">
    <property type="term" value="F:RNA-directed DNA polymerase activity"/>
    <property type="evidence" value="ECO:0007669"/>
    <property type="project" value="UniProtKB-KW"/>
</dbReference>
<feature type="compositionally biased region" description="Low complexity" evidence="4">
    <location>
        <begin position="297"/>
        <end position="315"/>
    </location>
</feature>
<keyword evidence="2" id="KW-0479">Metal-binding</keyword>
<protein>
    <submittedName>
        <fullName evidence="6">RNA-directed DNA polymerase</fullName>
    </submittedName>
</protein>